<evidence type="ECO:0000313" key="2">
    <source>
        <dbReference type="Proteomes" id="UP000594638"/>
    </source>
</evidence>
<dbReference type="Gramene" id="OE9A004341T1">
    <property type="protein sequence ID" value="OE9A004341C1"/>
    <property type="gene ID" value="OE9A004341"/>
</dbReference>
<keyword evidence="2" id="KW-1185">Reference proteome</keyword>
<organism evidence="1 2">
    <name type="scientific">Olea europaea subsp. europaea</name>
    <dbReference type="NCBI Taxonomy" id="158383"/>
    <lineage>
        <taxon>Eukaryota</taxon>
        <taxon>Viridiplantae</taxon>
        <taxon>Streptophyta</taxon>
        <taxon>Embryophyta</taxon>
        <taxon>Tracheophyta</taxon>
        <taxon>Spermatophyta</taxon>
        <taxon>Magnoliopsida</taxon>
        <taxon>eudicotyledons</taxon>
        <taxon>Gunneridae</taxon>
        <taxon>Pentapetalae</taxon>
        <taxon>asterids</taxon>
        <taxon>lamiids</taxon>
        <taxon>Lamiales</taxon>
        <taxon>Oleaceae</taxon>
        <taxon>Oleeae</taxon>
        <taxon>Olea</taxon>
    </lineage>
</organism>
<reference evidence="1 2" key="1">
    <citation type="submission" date="2019-12" db="EMBL/GenBank/DDBJ databases">
        <authorList>
            <person name="Alioto T."/>
            <person name="Alioto T."/>
            <person name="Gomez Garrido J."/>
        </authorList>
    </citation>
    <scope>NUCLEOTIDE SEQUENCE [LARGE SCALE GENOMIC DNA]</scope>
</reference>
<name>A0A8S0P924_OLEEU</name>
<accession>A0A8S0P924</accession>
<comment type="caution">
    <text evidence="1">The sequence shown here is derived from an EMBL/GenBank/DDBJ whole genome shotgun (WGS) entry which is preliminary data.</text>
</comment>
<dbReference type="AlphaFoldDB" id="A0A8S0P924"/>
<gene>
    <name evidence="1" type="ORF">OLEA9_A004341</name>
</gene>
<evidence type="ECO:0000313" key="1">
    <source>
        <dbReference type="EMBL" id="CAA2934792.1"/>
    </source>
</evidence>
<protein>
    <submittedName>
        <fullName evidence="1">Uncharacterized protein</fullName>
    </submittedName>
</protein>
<dbReference type="Proteomes" id="UP000594638">
    <property type="component" value="Unassembled WGS sequence"/>
</dbReference>
<proteinExistence type="predicted"/>
<dbReference type="EMBL" id="CACTIH010000019">
    <property type="protein sequence ID" value="CAA2934792.1"/>
    <property type="molecule type" value="Genomic_DNA"/>
</dbReference>
<sequence>MSDRMNCGEGIEIETESQNIIGGWSSIGLSGLVSIGLTRATPTGGITNNTEASCLPMAIFTIMSAFGTIVPTTERVTML</sequence>